<dbReference type="Proteomes" id="UP001178888">
    <property type="component" value="Unassembled WGS sequence"/>
</dbReference>
<evidence type="ECO:0000313" key="3">
    <source>
        <dbReference type="EMBL" id="TDK64087.1"/>
    </source>
</evidence>
<dbReference type="AlphaFoldDB" id="A0A4R5VZS5"/>
<evidence type="ECO:0000256" key="1">
    <source>
        <dbReference type="SAM" id="Phobius"/>
    </source>
</evidence>
<protein>
    <submittedName>
        <fullName evidence="3">Uncharacterized protein</fullName>
    </submittedName>
</protein>
<reference evidence="3 4" key="1">
    <citation type="submission" date="2019-03" db="EMBL/GenBank/DDBJ databases">
        <title>Bacillus niacini sp. nov. a Nicotinate-Metabolizing Mesophile Isolated from Soil.</title>
        <authorList>
            <person name="Zhang G."/>
        </authorList>
    </citation>
    <scope>NUCLEOTIDE SEQUENCE [LARGE SCALE GENOMIC DNA]</scope>
    <source>
        <strain evidence="3 4">WN066</strain>
    </source>
</reference>
<comment type="caution">
    <text evidence="3">The sequence shown here is derived from an EMBL/GenBank/DDBJ whole genome shotgun (WGS) entry which is preliminary data.</text>
</comment>
<gene>
    <name evidence="3" type="ORF">E2K98_04255</name>
    <name evidence="2" type="ORF">RCG21_01105</name>
</gene>
<sequence length="89" mass="10090">MLKVKIKTKDRKFTIPVPYALLTMLSAILTSERILKYANKAIEKEGKSFKVPKIDRKDLKPLLHALSENKGLLLLETILKDGTEVTVKL</sequence>
<organism evidence="3 4">
    <name type="scientific">Bacillus salipaludis</name>
    <dbReference type="NCBI Taxonomy" id="2547811"/>
    <lineage>
        <taxon>Bacteria</taxon>
        <taxon>Bacillati</taxon>
        <taxon>Bacillota</taxon>
        <taxon>Bacilli</taxon>
        <taxon>Bacillales</taxon>
        <taxon>Bacillaceae</taxon>
        <taxon>Bacillus</taxon>
    </lineage>
</organism>
<name>A0A4R5VZS5_9BACI</name>
<reference evidence="2" key="2">
    <citation type="submission" date="2023-08" db="EMBL/GenBank/DDBJ databases">
        <title>Nitrogen cycling bacteria in agricultural field soils.</title>
        <authorList>
            <person name="Jang J."/>
        </authorList>
    </citation>
    <scope>NUCLEOTIDE SEQUENCE</scope>
    <source>
        <strain evidence="2">PS3-36</strain>
    </source>
</reference>
<dbReference type="Proteomes" id="UP000295132">
    <property type="component" value="Unassembled WGS sequence"/>
</dbReference>
<evidence type="ECO:0000313" key="2">
    <source>
        <dbReference type="EMBL" id="MDQ6595060.1"/>
    </source>
</evidence>
<dbReference type="EMBL" id="SMYO01000002">
    <property type="protein sequence ID" value="TDK64087.1"/>
    <property type="molecule type" value="Genomic_DNA"/>
</dbReference>
<keyword evidence="1" id="KW-1133">Transmembrane helix</keyword>
<dbReference type="EMBL" id="JAVGVR010000001">
    <property type="protein sequence ID" value="MDQ6595060.1"/>
    <property type="molecule type" value="Genomic_DNA"/>
</dbReference>
<feature type="transmembrane region" description="Helical" evidence="1">
    <location>
        <begin position="12"/>
        <end position="30"/>
    </location>
</feature>
<accession>A0A4R5VZS5</accession>
<keyword evidence="1" id="KW-0472">Membrane</keyword>
<proteinExistence type="predicted"/>
<dbReference type="RefSeq" id="WP_133333026.1">
    <property type="nucleotide sequence ID" value="NZ_JAVGVR010000001.1"/>
</dbReference>
<keyword evidence="5" id="KW-1185">Reference proteome</keyword>
<keyword evidence="1" id="KW-0812">Transmembrane</keyword>
<evidence type="ECO:0000313" key="5">
    <source>
        <dbReference type="Proteomes" id="UP001178888"/>
    </source>
</evidence>
<evidence type="ECO:0000313" key="4">
    <source>
        <dbReference type="Proteomes" id="UP000295132"/>
    </source>
</evidence>